<keyword evidence="2" id="KW-1133">Transmembrane helix</keyword>
<dbReference type="AlphaFoldDB" id="A0A0H2PQ48"/>
<evidence type="ECO:0000256" key="1">
    <source>
        <dbReference type="SAM" id="MobiDB-lite"/>
    </source>
</evidence>
<gene>
    <name evidence="3" type="ORF">HMPREF3196_00778</name>
</gene>
<accession>A0A0H2PQ48</accession>
<feature type="region of interest" description="Disordered" evidence="1">
    <location>
        <begin position="58"/>
        <end position="80"/>
    </location>
</feature>
<evidence type="ECO:0000313" key="4">
    <source>
        <dbReference type="Proteomes" id="UP000070092"/>
    </source>
</evidence>
<feature type="compositionally biased region" description="Basic and acidic residues" evidence="1">
    <location>
        <begin position="58"/>
        <end position="67"/>
    </location>
</feature>
<dbReference type="EMBL" id="LRPO01000022">
    <property type="protein sequence ID" value="KWZ81920.1"/>
    <property type="molecule type" value="Genomic_DNA"/>
</dbReference>
<dbReference type="PROSITE" id="PS51257">
    <property type="entry name" value="PROKAR_LIPOPROTEIN"/>
    <property type="match status" value="1"/>
</dbReference>
<dbReference type="Proteomes" id="UP000070092">
    <property type="component" value="Unassembled WGS sequence"/>
</dbReference>
<name>A0A0H2PQ48_BIFBI</name>
<organism evidence="3 4">
    <name type="scientific">Bifidobacterium bifidum</name>
    <dbReference type="NCBI Taxonomy" id="1681"/>
    <lineage>
        <taxon>Bacteria</taxon>
        <taxon>Bacillati</taxon>
        <taxon>Actinomycetota</taxon>
        <taxon>Actinomycetes</taxon>
        <taxon>Bifidobacteriales</taxon>
        <taxon>Bifidobacteriaceae</taxon>
        <taxon>Bifidobacterium</taxon>
    </lineage>
</organism>
<evidence type="ECO:0000256" key="2">
    <source>
        <dbReference type="SAM" id="Phobius"/>
    </source>
</evidence>
<proteinExistence type="predicted"/>
<dbReference type="PATRIC" id="fig|1681.46.peg.1518"/>
<keyword evidence="2" id="KW-0812">Transmembrane</keyword>
<evidence type="ECO:0000313" key="3">
    <source>
        <dbReference type="EMBL" id="KWZ81920.1"/>
    </source>
</evidence>
<reference evidence="3 4" key="1">
    <citation type="submission" date="2016-01" db="EMBL/GenBank/DDBJ databases">
        <authorList>
            <person name="Oliw E.H."/>
        </authorList>
    </citation>
    <scope>NUCLEOTIDE SEQUENCE [LARGE SCALE GENOMIC DNA]</scope>
    <source>
        <strain evidence="3 4">MJR8628B</strain>
    </source>
</reference>
<dbReference type="RefSeq" id="WP_047285516.1">
    <property type="nucleotide sequence ID" value="NZ_CP022723.1"/>
</dbReference>
<feature type="transmembrane region" description="Helical" evidence="2">
    <location>
        <begin position="33"/>
        <end position="56"/>
    </location>
</feature>
<comment type="caution">
    <text evidence="3">The sequence shown here is derived from an EMBL/GenBank/DDBJ whole genome shotgun (WGS) entry which is preliminary data.</text>
</comment>
<keyword evidence="2" id="KW-0472">Membrane</keyword>
<sequence length="80" mass="8752">MNRNDRAKAIVIAIAGLACTILAVEGCMIAPDLGWTWIILLAASIILTISGAVLAVRSHDRRREPRTPRPGTGRRPRRKP</sequence>
<protein>
    <submittedName>
        <fullName evidence="3">Uncharacterized protein</fullName>
    </submittedName>
</protein>